<dbReference type="InterPro" id="IPR037215">
    <property type="entry name" value="GUN4-like_sf"/>
</dbReference>
<accession>B2J7X9</accession>
<dbReference type="RefSeq" id="WP_012411887.1">
    <property type="nucleotide sequence ID" value="NC_010628.1"/>
</dbReference>
<evidence type="ECO:0000259" key="3">
    <source>
        <dbReference type="Pfam" id="PF00656"/>
    </source>
</evidence>
<keyword evidence="1" id="KW-0175">Coiled coil</keyword>
<gene>
    <name evidence="5" type="ordered locus">Npun_R5642</name>
</gene>
<dbReference type="Pfam" id="PF00656">
    <property type="entry name" value="Peptidase_C14"/>
    <property type="match status" value="1"/>
</dbReference>
<protein>
    <submittedName>
        <fullName evidence="5">GUN4 domain protein</fullName>
    </submittedName>
</protein>
<dbReference type="Proteomes" id="UP000001191">
    <property type="component" value="Chromosome"/>
</dbReference>
<evidence type="ECO:0000313" key="6">
    <source>
        <dbReference type="Proteomes" id="UP000001191"/>
    </source>
</evidence>
<dbReference type="SUPFAM" id="SSF140869">
    <property type="entry name" value="GUN4-like"/>
    <property type="match status" value="1"/>
</dbReference>
<reference evidence="5 6" key="2">
    <citation type="journal article" date="2013" name="Plant Physiol.">
        <title>A Nostoc punctiforme Sugar Transporter Necessary to Establish a Cyanobacterium-Plant Symbiosis.</title>
        <authorList>
            <person name="Ekman M."/>
            <person name="Picossi S."/>
            <person name="Campbell E.L."/>
            <person name="Meeks J.C."/>
            <person name="Flores E."/>
        </authorList>
    </citation>
    <scope>NUCLEOTIDE SEQUENCE [LARGE SCALE GENOMIC DNA]</scope>
    <source>
        <strain evidence="6">ATCC 29133 / PCC 73102</strain>
    </source>
</reference>
<dbReference type="EMBL" id="CP001037">
    <property type="protein sequence ID" value="ACC83944.1"/>
    <property type="molecule type" value="Genomic_DNA"/>
</dbReference>
<sequence>MSKKIALLIGVSEYGEGIPPLSSALNDVEAMQRVLQNPNLGGFEQIERLLNPDAIAMRKAIQKLFREAGKDDLVLFFFSGHGITNDEDHLYLATRNTAKEDFEATAVDANFIRGQSNNCYAKRQVLILDACYSGAIAQGWRTKSVGVDIKKQLGAEGRVVLTSSSATQTSFEQEGSTLSLYTQYLVEGIETGAADKDNDGNIYVHELHAYAKAKVKIVKSNMTPDIILDKEGYNIFLAHAPKNPEAEYRKLVEKYVKEDGELDEFAFLILKPKRKTFELTDEKAEKIETDVLEPLRRRVANLKSYKQAFAKAVEQKYPLYEFTLNKLKDYQQDILGLRDEDVAQIELEITSIKEAEYQKQLQIQKQQEKEEYGNNLRRYEQKFKKAVQAQYPLDEYVHNGLKQFQQLLGLKNEHVKRIEEIILAPIEEAERIRQQQEGERLKRQREEAKRLRLQREQQKAEQVRQQEAETLQRPRQQKNDDLISENGVDYTRLHDLLKAGKWKEADQETLAVMLKATGREKDGWLSSESIENFPCTDLRTIDQLWVKYSNGRFGFSVQKRIWESVGRDYDKFGDRISWRKDEKVVKDLWFGFKQEETMEKRWLDRHEITYTTSTSYGHLPWLPNSTILNTNLFSRVQTCSFCPPTNTNRL</sequence>
<reference evidence="6" key="1">
    <citation type="submission" date="2008-04" db="EMBL/GenBank/DDBJ databases">
        <title>Complete sequence of chromosome of Nostoc punctiforme ATCC 29133.</title>
        <authorList>
            <consortium name="US DOE Joint Genome Institute"/>
            <person name="Copeland A."/>
            <person name="Lucas S."/>
            <person name="Lapidus A."/>
            <person name="Glavina del Rio T."/>
            <person name="Dalin E."/>
            <person name="Tice H."/>
            <person name="Pitluck S."/>
            <person name="Chain P."/>
            <person name="Malfatti S."/>
            <person name="Shin M."/>
            <person name="Vergez L."/>
            <person name="Schmutz J."/>
            <person name="Larimer F."/>
            <person name="Land M."/>
            <person name="Hauser L."/>
            <person name="Kyrpides N."/>
            <person name="Kim E."/>
            <person name="Meeks J.C."/>
            <person name="Elhai J."/>
            <person name="Campbell E.L."/>
            <person name="Thiel T."/>
            <person name="Longmire J."/>
            <person name="Potts M."/>
            <person name="Atlas R."/>
        </authorList>
    </citation>
    <scope>NUCLEOTIDE SEQUENCE [LARGE SCALE GENOMIC DNA]</scope>
    <source>
        <strain evidence="6">ATCC 29133 / PCC 73102</strain>
    </source>
</reference>
<dbReference type="HOGENOM" id="CLU_027134_0_0_3"/>
<dbReference type="STRING" id="63737.Npun_R5642"/>
<evidence type="ECO:0000313" key="5">
    <source>
        <dbReference type="EMBL" id="ACC83944.1"/>
    </source>
</evidence>
<dbReference type="PhylomeDB" id="B2J7X9"/>
<evidence type="ECO:0000259" key="4">
    <source>
        <dbReference type="Pfam" id="PF05419"/>
    </source>
</evidence>
<dbReference type="eggNOG" id="COG1196">
    <property type="taxonomic scope" value="Bacteria"/>
</dbReference>
<dbReference type="InterPro" id="IPR029030">
    <property type="entry name" value="Caspase-like_dom_sf"/>
</dbReference>
<dbReference type="AlphaFoldDB" id="B2J7X9"/>
<dbReference type="GO" id="GO:0004197">
    <property type="term" value="F:cysteine-type endopeptidase activity"/>
    <property type="evidence" value="ECO:0007669"/>
    <property type="project" value="InterPro"/>
</dbReference>
<organism evidence="5 6">
    <name type="scientific">Nostoc punctiforme (strain ATCC 29133 / PCC 73102)</name>
    <dbReference type="NCBI Taxonomy" id="63737"/>
    <lineage>
        <taxon>Bacteria</taxon>
        <taxon>Bacillati</taxon>
        <taxon>Cyanobacteriota</taxon>
        <taxon>Cyanophyceae</taxon>
        <taxon>Nostocales</taxon>
        <taxon>Nostocaceae</taxon>
        <taxon>Nostoc</taxon>
    </lineage>
</organism>
<feature type="domain" description="Peptidase C14 caspase" evidence="3">
    <location>
        <begin position="3"/>
        <end position="215"/>
    </location>
</feature>
<dbReference type="PANTHER" id="PTHR34800">
    <property type="entry name" value="TETRAPYRROLE-BINDING PROTEIN, CHLOROPLASTIC"/>
    <property type="match status" value="1"/>
</dbReference>
<proteinExistence type="predicted"/>
<dbReference type="Gene3D" id="1.10.10.1770">
    <property type="entry name" value="Gun4-like"/>
    <property type="match status" value="1"/>
</dbReference>
<feature type="domain" description="GUN4-like" evidence="4">
    <location>
        <begin position="484"/>
        <end position="621"/>
    </location>
</feature>
<dbReference type="KEGG" id="npu:Npun_R5642"/>
<dbReference type="EnsemblBacteria" id="ACC83944">
    <property type="protein sequence ID" value="ACC83944"/>
    <property type="gene ID" value="Npun_R5642"/>
</dbReference>
<name>B2J7X9_NOSP7</name>
<dbReference type="InterPro" id="IPR008629">
    <property type="entry name" value="GUN4-like"/>
</dbReference>
<dbReference type="eggNOG" id="COG4249">
    <property type="taxonomic scope" value="Bacteria"/>
</dbReference>
<evidence type="ECO:0000256" key="1">
    <source>
        <dbReference type="SAM" id="Coils"/>
    </source>
</evidence>
<dbReference type="Gene3D" id="1.25.40.620">
    <property type="match status" value="1"/>
</dbReference>
<dbReference type="GO" id="GO:0006508">
    <property type="term" value="P:proteolysis"/>
    <property type="evidence" value="ECO:0007669"/>
    <property type="project" value="InterPro"/>
</dbReference>
<dbReference type="Pfam" id="PF05419">
    <property type="entry name" value="GUN4"/>
    <property type="match status" value="1"/>
</dbReference>
<dbReference type="SUPFAM" id="SSF52129">
    <property type="entry name" value="Caspase-like"/>
    <property type="match status" value="1"/>
</dbReference>
<dbReference type="InterPro" id="IPR011600">
    <property type="entry name" value="Pept_C14_caspase"/>
</dbReference>
<dbReference type="OrthoDB" id="9768004at2"/>
<dbReference type="PANTHER" id="PTHR34800:SF1">
    <property type="entry name" value="TETRAPYRROLE-BINDING PROTEIN, CHLOROPLASTIC"/>
    <property type="match status" value="1"/>
</dbReference>
<dbReference type="CDD" id="cd16383">
    <property type="entry name" value="GUN4"/>
    <property type="match status" value="1"/>
</dbReference>
<feature type="coiled-coil region" evidence="1">
    <location>
        <begin position="320"/>
        <end position="389"/>
    </location>
</feature>
<dbReference type="GO" id="GO:0046906">
    <property type="term" value="F:tetrapyrrole binding"/>
    <property type="evidence" value="ECO:0007669"/>
    <property type="project" value="TreeGrafter"/>
</dbReference>
<evidence type="ECO:0000256" key="2">
    <source>
        <dbReference type="SAM" id="MobiDB-lite"/>
    </source>
</evidence>
<dbReference type="NCBIfam" id="NF047832">
    <property type="entry name" value="caspase_w_EACC1"/>
    <property type="match status" value="1"/>
</dbReference>
<keyword evidence="6" id="KW-1185">Reference proteome</keyword>
<dbReference type="Gene3D" id="3.40.50.1460">
    <property type="match status" value="1"/>
</dbReference>
<feature type="region of interest" description="Disordered" evidence="2">
    <location>
        <begin position="452"/>
        <end position="481"/>
    </location>
</feature>